<dbReference type="PANTHER" id="PTHR43257">
    <property type="entry name" value="PYRUVATE DEHYDROGENASE E1 COMPONENT BETA SUBUNIT"/>
    <property type="match status" value="1"/>
</dbReference>
<evidence type="ECO:0000313" key="5">
    <source>
        <dbReference type="EMBL" id="TKJ42169.1"/>
    </source>
</evidence>
<dbReference type="Pfam" id="PF02779">
    <property type="entry name" value="Transket_pyr"/>
    <property type="match status" value="1"/>
</dbReference>
<dbReference type="Gene3D" id="3.40.50.970">
    <property type="match status" value="1"/>
</dbReference>
<dbReference type="Proteomes" id="UP000319619">
    <property type="component" value="Unassembled WGS sequence"/>
</dbReference>
<comment type="caution">
    <text evidence="5">The sequence shown here is derived from an EMBL/GenBank/DDBJ whole genome shotgun (WGS) entry which is preliminary data.</text>
</comment>
<dbReference type="FunFam" id="3.40.50.920:FF:000001">
    <property type="entry name" value="Pyruvate dehydrogenase E1 beta subunit"/>
    <property type="match status" value="1"/>
</dbReference>
<dbReference type="InterPro" id="IPR033248">
    <property type="entry name" value="Transketolase_C"/>
</dbReference>
<name>A0A532V4R3_UNCL8</name>
<keyword evidence="2" id="KW-0560">Oxidoreductase</keyword>
<dbReference type="CDD" id="cd07036">
    <property type="entry name" value="TPP_PYR_E1-PDHc-beta_like"/>
    <property type="match status" value="1"/>
</dbReference>
<dbReference type="FunFam" id="3.40.50.970:FF:000001">
    <property type="entry name" value="Pyruvate dehydrogenase E1 beta subunit"/>
    <property type="match status" value="1"/>
</dbReference>
<reference evidence="5 6" key="1">
    <citation type="submission" date="2017-06" db="EMBL/GenBank/DDBJ databases">
        <title>Novel microbial phyla capable of carbon fixation and sulfur reduction in deep-sea sediments.</title>
        <authorList>
            <person name="Huang J."/>
            <person name="Baker B."/>
            <person name="Wang Y."/>
        </authorList>
    </citation>
    <scope>NUCLEOTIDE SEQUENCE [LARGE SCALE GENOMIC DNA]</scope>
    <source>
        <strain evidence="5">B3_LCP</strain>
    </source>
</reference>
<feature type="domain" description="Transketolase-like pyrimidine-binding" evidence="4">
    <location>
        <begin position="4"/>
        <end position="179"/>
    </location>
</feature>
<evidence type="ECO:0000256" key="1">
    <source>
        <dbReference type="ARBA" id="ARBA00001964"/>
    </source>
</evidence>
<evidence type="ECO:0000259" key="4">
    <source>
        <dbReference type="SMART" id="SM00861"/>
    </source>
</evidence>
<dbReference type="Pfam" id="PF02780">
    <property type="entry name" value="Transketolase_C"/>
    <property type="match status" value="1"/>
</dbReference>
<keyword evidence="3" id="KW-0786">Thiamine pyrophosphate</keyword>
<gene>
    <name evidence="5" type="ORF">CEE37_00390</name>
</gene>
<dbReference type="PANTHER" id="PTHR43257:SF2">
    <property type="entry name" value="PYRUVATE DEHYDROGENASE E1 COMPONENT SUBUNIT BETA"/>
    <property type="match status" value="1"/>
</dbReference>
<dbReference type="EMBL" id="NJBN01000001">
    <property type="protein sequence ID" value="TKJ42169.1"/>
    <property type="molecule type" value="Genomic_DNA"/>
</dbReference>
<evidence type="ECO:0000256" key="3">
    <source>
        <dbReference type="ARBA" id="ARBA00023052"/>
    </source>
</evidence>
<dbReference type="SUPFAM" id="SSF52518">
    <property type="entry name" value="Thiamin diphosphate-binding fold (THDP-binding)"/>
    <property type="match status" value="1"/>
</dbReference>
<dbReference type="InterPro" id="IPR005475">
    <property type="entry name" value="Transketolase-like_Pyr-bd"/>
</dbReference>
<dbReference type="SUPFAM" id="SSF52922">
    <property type="entry name" value="TK C-terminal domain-like"/>
    <property type="match status" value="1"/>
</dbReference>
<organism evidence="5 6">
    <name type="scientific">candidate division LCP-89 bacterium B3_LCP</name>
    <dbReference type="NCBI Taxonomy" id="2012998"/>
    <lineage>
        <taxon>Bacteria</taxon>
        <taxon>Pseudomonadati</taxon>
        <taxon>Bacteria division LCP-89</taxon>
    </lineage>
</organism>
<evidence type="ECO:0000313" key="6">
    <source>
        <dbReference type="Proteomes" id="UP000319619"/>
    </source>
</evidence>
<dbReference type="Gene3D" id="3.40.50.920">
    <property type="match status" value="1"/>
</dbReference>
<dbReference type="SMART" id="SM00861">
    <property type="entry name" value="Transket_pyr"/>
    <property type="match status" value="1"/>
</dbReference>
<dbReference type="AlphaFoldDB" id="A0A532V4R3"/>
<evidence type="ECO:0000256" key="2">
    <source>
        <dbReference type="ARBA" id="ARBA00023002"/>
    </source>
</evidence>
<protein>
    <submittedName>
        <fullName evidence="5">Alpha-ketoacid dehydrogenase subunit beta</fullName>
    </submittedName>
</protein>
<sequence length="326" mass="36257">MPKMNMVQAINLGLFQEMSKDDSVVVLGEDVGVDEGVFRVTAGLLEKYGEDRVIDTPLAESGIFGTSIGMALAGLKPVCEMQFSGFSYLITHQLEGHASRFRSRSQGDWTVPLVVRMPYGGGVRAMEHHSESREALYATIPGVKVVIPSTPRNARALIVAAVRDPDPVIFMEPKRSYRAFREEVPEEEEVMEIGKAQVVHEGDDITVISWGAMMRPTIQTVDKIGEKLGKKVELIDLLTVSPMDSITITESVKKTGRCVIVQEAPKNMGVASEIIARINDKVLMYLEAPVKRVTNYDVVTPYFGRETNYFPTPDRIYRAIEETLNF</sequence>
<dbReference type="InterPro" id="IPR029061">
    <property type="entry name" value="THDP-binding"/>
</dbReference>
<dbReference type="GO" id="GO:0016491">
    <property type="term" value="F:oxidoreductase activity"/>
    <property type="evidence" value="ECO:0007669"/>
    <property type="project" value="UniProtKB-KW"/>
</dbReference>
<accession>A0A532V4R3</accession>
<comment type="cofactor">
    <cofactor evidence="1">
        <name>thiamine diphosphate</name>
        <dbReference type="ChEBI" id="CHEBI:58937"/>
    </cofactor>
</comment>
<proteinExistence type="predicted"/>
<dbReference type="InterPro" id="IPR009014">
    <property type="entry name" value="Transketo_C/PFOR_II"/>
</dbReference>